<protein>
    <recommendedName>
        <fullName evidence="12">Protein O-mannosyl-transferase 2</fullName>
        <ecNumber evidence="4">2.4.1.109</ecNumber>
    </recommendedName>
</protein>
<name>A0ABM1YPW2_AEDAL</name>
<keyword evidence="10 16" id="KW-1133">Transmembrane helix</keyword>
<dbReference type="Proteomes" id="UP000069940">
    <property type="component" value="Unassembled WGS sequence"/>
</dbReference>
<dbReference type="Pfam" id="PF02815">
    <property type="entry name" value="MIR"/>
    <property type="match status" value="1"/>
</dbReference>
<keyword evidence="5" id="KW-0328">Glycosyltransferase</keyword>
<dbReference type="SMART" id="SM00472">
    <property type="entry name" value="MIR"/>
    <property type="match status" value="3"/>
</dbReference>
<proteinExistence type="inferred from homology"/>
<evidence type="ECO:0000256" key="1">
    <source>
        <dbReference type="ARBA" id="ARBA00004477"/>
    </source>
</evidence>
<dbReference type="EnsemblMetazoa" id="AALFPA23_011075.R15642">
    <property type="protein sequence ID" value="AALFPA23_011075.P15642"/>
    <property type="gene ID" value="AALFPA23_011075"/>
</dbReference>
<evidence type="ECO:0000313" key="18">
    <source>
        <dbReference type="EnsemblMetazoa" id="AALFPA23_011075.P15642"/>
    </source>
</evidence>
<feature type="transmembrane region" description="Helical" evidence="16">
    <location>
        <begin position="704"/>
        <end position="722"/>
    </location>
</feature>
<dbReference type="InterPro" id="IPR016093">
    <property type="entry name" value="MIR_motif"/>
</dbReference>
<evidence type="ECO:0000256" key="6">
    <source>
        <dbReference type="ARBA" id="ARBA00022679"/>
    </source>
</evidence>
<keyword evidence="8" id="KW-0677">Repeat</keyword>
<comment type="similarity">
    <text evidence="3">Belongs to the glycosyltransferase 39 family.</text>
</comment>
<evidence type="ECO:0000259" key="17">
    <source>
        <dbReference type="PROSITE" id="PS50919"/>
    </source>
</evidence>
<keyword evidence="6" id="KW-0808">Transferase</keyword>
<feature type="region of interest" description="Disordered" evidence="15">
    <location>
        <begin position="90"/>
        <end position="114"/>
    </location>
</feature>
<feature type="transmembrane region" description="Helical" evidence="16">
    <location>
        <begin position="655"/>
        <end position="676"/>
    </location>
</feature>
<keyword evidence="9" id="KW-0256">Endoplasmic reticulum</keyword>
<feature type="domain" description="MIR" evidence="17">
    <location>
        <begin position="527"/>
        <end position="583"/>
    </location>
</feature>
<dbReference type="PANTHER" id="PTHR10050">
    <property type="entry name" value="DOLICHYL-PHOSPHATE-MANNOSE--PROTEIN MANNOSYLTRANSFERASE"/>
    <property type="match status" value="1"/>
</dbReference>
<dbReference type="GeneID" id="109430283"/>
<feature type="domain" description="MIR" evidence="17">
    <location>
        <begin position="466"/>
        <end position="522"/>
    </location>
</feature>
<evidence type="ECO:0000256" key="5">
    <source>
        <dbReference type="ARBA" id="ARBA00022676"/>
    </source>
</evidence>
<feature type="transmembrane region" description="Helical" evidence="16">
    <location>
        <begin position="347"/>
        <end position="368"/>
    </location>
</feature>
<keyword evidence="19" id="KW-1185">Reference proteome</keyword>
<evidence type="ECO:0000256" key="9">
    <source>
        <dbReference type="ARBA" id="ARBA00022824"/>
    </source>
</evidence>
<dbReference type="RefSeq" id="XP_062702148.1">
    <property type="nucleotide sequence ID" value="XM_062846164.1"/>
</dbReference>
<dbReference type="Pfam" id="PF02366">
    <property type="entry name" value="PMT"/>
    <property type="match status" value="1"/>
</dbReference>
<evidence type="ECO:0000256" key="4">
    <source>
        <dbReference type="ARBA" id="ARBA00012839"/>
    </source>
</evidence>
<dbReference type="InterPro" id="IPR036300">
    <property type="entry name" value="MIR_dom_sf"/>
</dbReference>
<evidence type="ECO:0000256" key="10">
    <source>
        <dbReference type="ARBA" id="ARBA00022989"/>
    </source>
</evidence>
<dbReference type="Gene3D" id="2.80.10.50">
    <property type="match status" value="1"/>
</dbReference>
<feature type="transmembrane region" description="Helical" evidence="16">
    <location>
        <begin position="212"/>
        <end position="230"/>
    </location>
</feature>
<evidence type="ECO:0000256" key="8">
    <source>
        <dbReference type="ARBA" id="ARBA00022737"/>
    </source>
</evidence>
<comment type="catalytic activity">
    <reaction evidence="13">
        <text>a di-trans,poly-cis-dolichyl beta-D-mannosyl phosphate + L-threonyl-[protein] = 3-O-(alpha-D-mannosyl)-L-threonyl-[protein] + a di-trans,poly-cis-dolichyl phosphate + H(+)</text>
        <dbReference type="Rhea" id="RHEA:53396"/>
        <dbReference type="Rhea" id="RHEA-COMP:11060"/>
        <dbReference type="Rhea" id="RHEA-COMP:13547"/>
        <dbReference type="Rhea" id="RHEA-COMP:19498"/>
        <dbReference type="Rhea" id="RHEA-COMP:19501"/>
        <dbReference type="ChEBI" id="CHEBI:15378"/>
        <dbReference type="ChEBI" id="CHEBI:30013"/>
        <dbReference type="ChEBI" id="CHEBI:57683"/>
        <dbReference type="ChEBI" id="CHEBI:58211"/>
        <dbReference type="ChEBI" id="CHEBI:137323"/>
        <dbReference type="EC" id="2.4.1.109"/>
    </reaction>
</comment>
<evidence type="ECO:0000256" key="2">
    <source>
        <dbReference type="ARBA" id="ARBA00004922"/>
    </source>
</evidence>
<dbReference type="InterPro" id="IPR032421">
    <property type="entry name" value="PMT_4TMC"/>
</dbReference>
<feature type="domain" description="MIR" evidence="17">
    <location>
        <begin position="402"/>
        <end position="458"/>
    </location>
</feature>
<evidence type="ECO:0000256" key="3">
    <source>
        <dbReference type="ARBA" id="ARBA00007222"/>
    </source>
</evidence>
<accession>A0ABM1YPW2</accession>
<dbReference type="EC" id="2.4.1.109" evidence="4"/>
<dbReference type="InterPro" id="IPR027005">
    <property type="entry name" value="PMT-like"/>
</dbReference>
<feature type="transmembrane region" description="Helical" evidence="16">
    <location>
        <begin position="236"/>
        <end position="255"/>
    </location>
</feature>
<feature type="transmembrane region" description="Helical" evidence="16">
    <location>
        <begin position="728"/>
        <end position="749"/>
    </location>
</feature>
<dbReference type="PANTHER" id="PTHR10050:SF46">
    <property type="entry name" value="PROTEIN O-MANNOSYL-TRANSFERASE 2"/>
    <property type="match status" value="1"/>
</dbReference>
<keyword evidence="11 16" id="KW-0472">Membrane</keyword>
<dbReference type="InterPro" id="IPR003342">
    <property type="entry name" value="ArnT-like_N"/>
</dbReference>
<dbReference type="Pfam" id="PF16192">
    <property type="entry name" value="PMT_4TMC"/>
    <property type="match status" value="1"/>
</dbReference>
<evidence type="ECO:0000256" key="16">
    <source>
        <dbReference type="SAM" id="Phobius"/>
    </source>
</evidence>
<sequence length="806" mass="91540">MLYFKVLSFTALYKHKYDHSFCFGSHFLRHQSSASVNGDRVSSHATIQQKSHETVFIRDRWEGEVRHTCSRGDNLLITALESMALASEKESAKSDVQTRTKTTAAKHKESDVTSGSKKTDLTWWIVFGAILALTLGTRFYNVTVPDHVCWDETHFGKMGSWYINRTFFFDVHPPLGKMLIGLSGYLTGYDGKYPFDKPGDKYNGTHYEGMRIFCTALGAAIVPMSFHTVWDMTGSLTASAFGAAYILFDIGMLILNRYILLDPPLIFFMTASVMGMARVTKLTRDQQSFSRSWWTWLCFTGAMLACTISVKFVGLFVVLLVGLHTASDLWDVLGDLAKPVSYTVKQLIARAMTLIVLPIILYATFFYIHLHVLNHSGSGDGFYSSGFQSNLVGNSLYNVSMPREVAYGAVVTLKNHKTGGGYLHSHNHLYPKGFGAKQQQVTTYSHKDENNKWLIKPYNKQTVDNVTLVKHGDLIRFEHMQTKRNLHSHREQAPVTKKHMQVTCYGEEGQGDSNDVWQVQIIGGKDGDIVETVTSRLIFYHYIERCVLTTTAKQLPKWGFEQQEVTCNPNIRDRSAVWNVEDNQFDKLPSVNFQVYAPGFISRFFESHAVMLQGNSGLKPKEGEVTSRPWQWPINYRGQFFSGSDHRVYLLGNPIIWWSNLVFLGLFIAVFFVEVIKYQRNSGTLQSGQATSTVEEYKWRSLRASAWLFGGWLLHYLPFYAMGRVLYFHHYFPALVFNSMLAGVMLDYLTVKLPSWLRHTILGVALAALVYSFALFSPLAYGMSGPFSHEPNSTLAGLKWMDTWEF</sequence>
<evidence type="ECO:0000256" key="12">
    <source>
        <dbReference type="ARBA" id="ARBA00039583"/>
    </source>
</evidence>
<evidence type="ECO:0000256" key="13">
    <source>
        <dbReference type="ARBA" id="ARBA00045085"/>
    </source>
</evidence>
<evidence type="ECO:0000256" key="14">
    <source>
        <dbReference type="ARBA" id="ARBA00045102"/>
    </source>
</evidence>
<dbReference type="SUPFAM" id="SSF82109">
    <property type="entry name" value="MIR domain"/>
    <property type="match status" value="1"/>
</dbReference>
<feature type="transmembrane region" description="Helical" evidence="16">
    <location>
        <begin position="293"/>
        <end position="326"/>
    </location>
</feature>
<reference evidence="18" key="2">
    <citation type="submission" date="2025-05" db="UniProtKB">
        <authorList>
            <consortium name="EnsemblMetazoa"/>
        </authorList>
    </citation>
    <scope>IDENTIFICATION</scope>
    <source>
        <strain evidence="18">Foshan</strain>
    </source>
</reference>
<evidence type="ECO:0000256" key="7">
    <source>
        <dbReference type="ARBA" id="ARBA00022692"/>
    </source>
</evidence>
<feature type="transmembrane region" description="Helical" evidence="16">
    <location>
        <begin position="761"/>
        <end position="781"/>
    </location>
</feature>
<organism evidence="18 19">
    <name type="scientific">Aedes albopictus</name>
    <name type="common">Asian tiger mosquito</name>
    <name type="synonym">Stegomyia albopicta</name>
    <dbReference type="NCBI Taxonomy" id="7160"/>
    <lineage>
        <taxon>Eukaryota</taxon>
        <taxon>Metazoa</taxon>
        <taxon>Ecdysozoa</taxon>
        <taxon>Arthropoda</taxon>
        <taxon>Hexapoda</taxon>
        <taxon>Insecta</taxon>
        <taxon>Pterygota</taxon>
        <taxon>Neoptera</taxon>
        <taxon>Endopterygota</taxon>
        <taxon>Diptera</taxon>
        <taxon>Nematocera</taxon>
        <taxon>Culicoidea</taxon>
        <taxon>Culicidae</taxon>
        <taxon>Culicinae</taxon>
        <taxon>Aedini</taxon>
        <taxon>Aedes</taxon>
        <taxon>Stegomyia</taxon>
    </lineage>
</organism>
<reference evidence="19" key="1">
    <citation type="journal article" date="2015" name="Proc. Natl. Acad. Sci. U.S.A.">
        <title>Genome sequence of the Asian Tiger mosquito, Aedes albopictus, reveals insights into its biology, genetics, and evolution.</title>
        <authorList>
            <person name="Chen X.G."/>
            <person name="Jiang X."/>
            <person name="Gu J."/>
            <person name="Xu M."/>
            <person name="Wu Y."/>
            <person name="Deng Y."/>
            <person name="Zhang C."/>
            <person name="Bonizzoni M."/>
            <person name="Dermauw W."/>
            <person name="Vontas J."/>
            <person name="Armbruster P."/>
            <person name="Huang X."/>
            <person name="Yang Y."/>
            <person name="Zhang H."/>
            <person name="He W."/>
            <person name="Peng H."/>
            <person name="Liu Y."/>
            <person name="Wu K."/>
            <person name="Chen J."/>
            <person name="Lirakis M."/>
            <person name="Topalis P."/>
            <person name="Van Leeuwen T."/>
            <person name="Hall A.B."/>
            <person name="Jiang X."/>
            <person name="Thorpe C."/>
            <person name="Mueller R.L."/>
            <person name="Sun C."/>
            <person name="Waterhouse R.M."/>
            <person name="Yan G."/>
            <person name="Tu Z.J."/>
            <person name="Fang X."/>
            <person name="James A.A."/>
        </authorList>
    </citation>
    <scope>NUCLEOTIDE SEQUENCE [LARGE SCALE GENOMIC DNA]</scope>
    <source>
        <strain evidence="19">Foshan</strain>
    </source>
</reference>
<comment type="pathway">
    <text evidence="2">Protein modification; protein glycosylation.</text>
</comment>
<keyword evidence="7 16" id="KW-0812">Transmembrane</keyword>
<comment type="subcellular location">
    <subcellularLocation>
        <location evidence="1">Endoplasmic reticulum membrane</location>
        <topology evidence="1">Multi-pass membrane protein</topology>
    </subcellularLocation>
</comment>
<dbReference type="PROSITE" id="PS50919">
    <property type="entry name" value="MIR"/>
    <property type="match status" value="3"/>
</dbReference>
<feature type="transmembrane region" description="Helical" evidence="16">
    <location>
        <begin position="121"/>
        <end position="140"/>
    </location>
</feature>
<comment type="catalytic activity">
    <reaction evidence="14">
        <text>a di-trans,poly-cis-dolichyl beta-D-mannosyl phosphate + L-seryl-[protein] = 3-O-(alpha-D-mannosyl)-L-seryl-[protein] + a di-trans,poly-cis-dolichyl phosphate + H(+)</text>
        <dbReference type="Rhea" id="RHEA:17377"/>
        <dbReference type="Rhea" id="RHEA-COMP:9863"/>
        <dbReference type="Rhea" id="RHEA-COMP:13546"/>
        <dbReference type="Rhea" id="RHEA-COMP:19498"/>
        <dbReference type="Rhea" id="RHEA-COMP:19501"/>
        <dbReference type="ChEBI" id="CHEBI:15378"/>
        <dbReference type="ChEBI" id="CHEBI:29999"/>
        <dbReference type="ChEBI" id="CHEBI:57683"/>
        <dbReference type="ChEBI" id="CHEBI:58211"/>
        <dbReference type="ChEBI" id="CHEBI:137321"/>
        <dbReference type="EC" id="2.4.1.109"/>
    </reaction>
</comment>
<evidence type="ECO:0000313" key="19">
    <source>
        <dbReference type="Proteomes" id="UP000069940"/>
    </source>
</evidence>
<evidence type="ECO:0000256" key="15">
    <source>
        <dbReference type="SAM" id="MobiDB-lite"/>
    </source>
</evidence>
<evidence type="ECO:0000256" key="11">
    <source>
        <dbReference type="ARBA" id="ARBA00023136"/>
    </source>
</evidence>
<dbReference type="CDD" id="cd23282">
    <property type="entry name" value="beta-trefoil_MIR_POMT2"/>
    <property type="match status" value="1"/>
</dbReference>